<feature type="signal peptide" evidence="6">
    <location>
        <begin position="1"/>
        <end position="18"/>
    </location>
</feature>
<dbReference type="PROSITE" id="PS52012">
    <property type="entry name" value="CFEM"/>
    <property type="match status" value="1"/>
</dbReference>
<feature type="chain" id="PRO_5033993838" description="CFEM domain-containing protein" evidence="6">
    <location>
        <begin position="19"/>
        <end position="153"/>
    </location>
</feature>
<protein>
    <recommendedName>
        <fullName evidence="7">CFEM domain-containing protein</fullName>
    </recommendedName>
</protein>
<sequence length="153" mass="15181">MYFSIIFTLSVLATSVAAQSSTSSASAPVSTADIPPCVLNCIQEALPGNCDSISDINCLCTSTNFQLASLQCLQSKCSNAELETATSLQGNLCVSSSSSASGSASATHTSPASQSSTSSAHTDGNGASSMDMAAVLAMAFSAAGMIVGGALTF</sequence>
<dbReference type="Proteomes" id="UP000559256">
    <property type="component" value="Unassembled WGS sequence"/>
</dbReference>
<keyword evidence="3 6" id="KW-0732">Signal</keyword>
<evidence type="ECO:0000313" key="9">
    <source>
        <dbReference type="Proteomes" id="UP000559256"/>
    </source>
</evidence>
<feature type="domain" description="CFEM" evidence="7">
    <location>
        <begin position="9"/>
        <end position="120"/>
    </location>
</feature>
<accession>A0A8H5D0S9</accession>
<evidence type="ECO:0000256" key="5">
    <source>
        <dbReference type="SAM" id="MobiDB-lite"/>
    </source>
</evidence>
<evidence type="ECO:0000256" key="6">
    <source>
        <dbReference type="SAM" id="SignalP"/>
    </source>
</evidence>
<dbReference type="SMART" id="SM00747">
    <property type="entry name" value="CFEM"/>
    <property type="match status" value="1"/>
</dbReference>
<evidence type="ECO:0000256" key="4">
    <source>
        <dbReference type="ARBA" id="ARBA00023157"/>
    </source>
</evidence>
<keyword evidence="9" id="KW-1185">Reference proteome</keyword>
<organism evidence="8 9">
    <name type="scientific">Tetrapyrgos nigripes</name>
    <dbReference type="NCBI Taxonomy" id="182062"/>
    <lineage>
        <taxon>Eukaryota</taxon>
        <taxon>Fungi</taxon>
        <taxon>Dikarya</taxon>
        <taxon>Basidiomycota</taxon>
        <taxon>Agaricomycotina</taxon>
        <taxon>Agaricomycetes</taxon>
        <taxon>Agaricomycetidae</taxon>
        <taxon>Agaricales</taxon>
        <taxon>Marasmiineae</taxon>
        <taxon>Marasmiaceae</taxon>
        <taxon>Tetrapyrgos</taxon>
    </lineage>
</organism>
<evidence type="ECO:0000259" key="7">
    <source>
        <dbReference type="PROSITE" id="PS52012"/>
    </source>
</evidence>
<dbReference type="InterPro" id="IPR008427">
    <property type="entry name" value="Extracellular_membr_CFEM_dom"/>
</dbReference>
<feature type="compositionally biased region" description="Low complexity" evidence="5">
    <location>
        <begin position="104"/>
        <end position="122"/>
    </location>
</feature>
<gene>
    <name evidence="8" type="ORF">D9758_007188</name>
</gene>
<proteinExistence type="predicted"/>
<dbReference type="GO" id="GO:0005576">
    <property type="term" value="C:extracellular region"/>
    <property type="evidence" value="ECO:0007669"/>
    <property type="project" value="UniProtKB-SubCell"/>
</dbReference>
<evidence type="ECO:0000313" key="8">
    <source>
        <dbReference type="EMBL" id="KAF5351560.1"/>
    </source>
</evidence>
<evidence type="ECO:0000256" key="3">
    <source>
        <dbReference type="ARBA" id="ARBA00022729"/>
    </source>
</evidence>
<evidence type="ECO:0000256" key="2">
    <source>
        <dbReference type="ARBA" id="ARBA00022525"/>
    </source>
</evidence>
<comment type="caution">
    <text evidence="8">The sequence shown here is derived from an EMBL/GenBank/DDBJ whole genome shotgun (WGS) entry which is preliminary data.</text>
</comment>
<reference evidence="8 9" key="1">
    <citation type="journal article" date="2020" name="ISME J.">
        <title>Uncovering the hidden diversity of litter-decomposition mechanisms in mushroom-forming fungi.</title>
        <authorList>
            <person name="Floudas D."/>
            <person name="Bentzer J."/>
            <person name="Ahren D."/>
            <person name="Johansson T."/>
            <person name="Persson P."/>
            <person name="Tunlid A."/>
        </authorList>
    </citation>
    <scope>NUCLEOTIDE SEQUENCE [LARGE SCALE GENOMIC DNA]</scope>
    <source>
        <strain evidence="8 9">CBS 291.85</strain>
    </source>
</reference>
<dbReference type="OrthoDB" id="4505683at2759"/>
<feature type="region of interest" description="Disordered" evidence="5">
    <location>
        <begin position="104"/>
        <end position="124"/>
    </location>
</feature>
<keyword evidence="2" id="KW-0964">Secreted</keyword>
<keyword evidence="4" id="KW-1015">Disulfide bond</keyword>
<dbReference type="EMBL" id="JAACJM010000069">
    <property type="protein sequence ID" value="KAF5351560.1"/>
    <property type="molecule type" value="Genomic_DNA"/>
</dbReference>
<name>A0A8H5D0S9_9AGAR</name>
<evidence type="ECO:0000256" key="1">
    <source>
        <dbReference type="ARBA" id="ARBA00004613"/>
    </source>
</evidence>
<dbReference type="Pfam" id="PF05730">
    <property type="entry name" value="CFEM"/>
    <property type="match status" value="1"/>
</dbReference>
<dbReference type="AlphaFoldDB" id="A0A8H5D0S9"/>
<comment type="subcellular location">
    <subcellularLocation>
        <location evidence="1">Secreted</location>
    </subcellularLocation>
</comment>